<dbReference type="PROSITE" id="PS50943">
    <property type="entry name" value="HTH_CROC1"/>
    <property type="match status" value="1"/>
</dbReference>
<dbReference type="EMBL" id="AEWT01000010">
    <property type="protein sequence ID" value="EGC69764.1"/>
    <property type="molecule type" value="Genomic_DNA"/>
</dbReference>
<keyword evidence="2" id="KW-0238">DNA-binding</keyword>
<dbReference type="Pfam" id="PF01381">
    <property type="entry name" value="HTH_3"/>
    <property type="match status" value="1"/>
</dbReference>
<gene>
    <name evidence="2" type="ORF">HMPREF9087_1152</name>
</gene>
<dbReference type="GO" id="GO:0003677">
    <property type="term" value="F:DNA binding"/>
    <property type="evidence" value="ECO:0007669"/>
    <property type="project" value="UniProtKB-KW"/>
</dbReference>
<organism evidence="2 3">
    <name type="scientific">Enterococcus casseliflavus ATCC 12755</name>
    <dbReference type="NCBI Taxonomy" id="888066"/>
    <lineage>
        <taxon>Bacteria</taxon>
        <taxon>Bacillati</taxon>
        <taxon>Bacillota</taxon>
        <taxon>Bacilli</taxon>
        <taxon>Lactobacillales</taxon>
        <taxon>Enterococcaceae</taxon>
        <taxon>Enterococcus</taxon>
    </lineage>
</organism>
<dbReference type="AlphaFoldDB" id="F0EJF6"/>
<reference evidence="2 3" key="1">
    <citation type="submission" date="2011-01" db="EMBL/GenBank/DDBJ databases">
        <authorList>
            <person name="Muzny D."/>
            <person name="Qin X."/>
            <person name="Deng J."/>
            <person name="Jiang H."/>
            <person name="Liu Y."/>
            <person name="Qu J."/>
            <person name="Song X.-Z."/>
            <person name="Zhang L."/>
            <person name="Thornton R."/>
            <person name="Coyle M."/>
            <person name="Francisco L."/>
            <person name="Jackson L."/>
            <person name="Javaid M."/>
            <person name="Korchina V."/>
            <person name="Kovar C."/>
            <person name="Mata R."/>
            <person name="Mathew T."/>
            <person name="Ngo R."/>
            <person name="Nguyen L."/>
            <person name="Nguyen N."/>
            <person name="Okwuonu G."/>
            <person name="Ongeri F."/>
            <person name="Pham C."/>
            <person name="Simmons D."/>
            <person name="Wilczek-Boney K."/>
            <person name="Hale W."/>
            <person name="Jakkamsetti A."/>
            <person name="Pham P."/>
            <person name="Ruth R."/>
            <person name="San Lucas F."/>
            <person name="Warren J."/>
            <person name="Zhang J."/>
            <person name="Zhao Z."/>
            <person name="Zhou C."/>
            <person name="Zhu D."/>
            <person name="Lee S."/>
            <person name="Bess C."/>
            <person name="Blankenburg K."/>
            <person name="Forbes L."/>
            <person name="Fu Q."/>
            <person name="Gubbala S."/>
            <person name="Hirani K."/>
            <person name="Jayaseelan J.C."/>
            <person name="Lara F."/>
            <person name="Munidasa M."/>
            <person name="Palculict T."/>
            <person name="Patil S."/>
            <person name="Pu L.-L."/>
            <person name="Saada N."/>
            <person name="Tang L."/>
            <person name="Weissenberger G."/>
            <person name="Zhu Y."/>
            <person name="Hemphill L."/>
            <person name="Shang Y."/>
            <person name="Youmans B."/>
            <person name="Ayvaz T."/>
            <person name="Ross M."/>
            <person name="Santibanez J."/>
            <person name="Aqrawi P."/>
            <person name="Gross S."/>
            <person name="Joshi V."/>
            <person name="Fowler G."/>
            <person name="Nazareth L."/>
            <person name="Reid J."/>
            <person name="Worley K."/>
            <person name="Petrosino J."/>
            <person name="Highlander S."/>
            <person name="Gibbs R."/>
        </authorList>
    </citation>
    <scope>NUCLEOTIDE SEQUENCE [LARGE SCALE GENOMIC DNA]</scope>
    <source>
        <strain evidence="2 3">ATCC 12755</strain>
    </source>
</reference>
<proteinExistence type="predicted"/>
<dbReference type="SMART" id="SM00530">
    <property type="entry name" value="HTH_XRE"/>
    <property type="match status" value="1"/>
</dbReference>
<dbReference type="HOGENOM" id="CLU_1522889_0_0_9"/>
<evidence type="ECO:0000259" key="1">
    <source>
        <dbReference type="PROSITE" id="PS50943"/>
    </source>
</evidence>
<comment type="caution">
    <text evidence="2">The sequence shown here is derived from an EMBL/GenBank/DDBJ whole genome shotgun (WGS) entry which is preliminary data.</text>
</comment>
<dbReference type="Gene3D" id="1.10.260.40">
    <property type="entry name" value="lambda repressor-like DNA-binding domains"/>
    <property type="match status" value="1"/>
</dbReference>
<dbReference type="InterPro" id="IPR010982">
    <property type="entry name" value="Lambda_DNA-bd_dom_sf"/>
</dbReference>
<evidence type="ECO:0000313" key="3">
    <source>
        <dbReference type="Proteomes" id="UP000004835"/>
    </source>
</evidence>
<dbReference type="Proteomes" id="UP000004835">
    <property type="component" value="Unassembled WGS sequence"/>
</dbReference>
<dbReference type="InterPro" id="IPR001387">
    <property type="entry name" value="Cro/C1-type_HTH"/>
</dbReference>
<feature type="domain" description="HTH cro/C1-type" evidence="1">
    <location>
        <begin position="40"/>
        <end position="84"/>
    </location>
</feature>
<protein>
    <submittedName>
        <fullName evidence="2">DNA-binding helix-turn-helix protein</fullName>
    </submittedName>
</protein>
<dbReference type="SUPFAM" id="SSF47413">
    <property type="entry name" value="lambda repressor-like DNA-binding domains"/>
    <property type="match status" value="1"/>
</dbReference>
<evidence type="ECO:0000313" key="2">
    <source>
        <dbReference type="EMBL" id="EGC69764.1"/>
    </source>
</evidence>
<sequence>MVSWEKGGNNMLFKEKLANFFGLTEIDDDEIIYKDFGTLLKTVRTSADMTSSELAEKSQISQSYISQLENNIRLPSDKVIKKLAYGLVERNNTNANVLEMRFSSDRKKEVFNDLVNQFIQVRNYMRIKDVPGLVETDIGNDTIMIGPAAKDFLKLFEKIPAKERDNLFSYMNFLIKKEQADEQQKI</sequence>
<name>F0EJF6_ENTCA</name>
<accession>F0EJF6</accession>
<dbReference type="CDD" id="cd00093">
    <property type="entry name" value="HTH_XRE"/>
    <property type="match status" value="1"/>
</dbReference>